<comment type="function">
    <text evidence="6">Catalyzes the conversion of GDP-D-mannose to GDP-4-dehydro-6-deoxy-D-mannose.</text>
</comment>
<sequence length="337" mass="38481">MKVAIITGISGQDGAYLAQLLLSKGYKVVGVVRDLNRKLHGLEYLGIRDQVTLELCDLWEQASILRLLVKYKPDEIYNLAAQSSVGLSFEYPIETIKFNFVSVLNFLEAIRLHDKNTRFYQASSSEMYGMVSDLPVRINSPMHPLSPYAISKASAFWMIVNYREAYKLHCCTGVLFNHESYLRSSNFFVKKVIVEAIKMTSNPDMVLRVGNLHVRRDFGYSPKYVEAMWLMQQNPVAKDYVICSGTSILLEDIVHHIFHRLGLDTGKIVVDKNLSRLTDIEDIYGDNREAVSDLGWDYNLDFYQVLDMLIDEEIRNTPDAQHLAARLSEGPAGHFFH</sequence>
<keyword evidence="5" id="KW-0456">Lyase</keyword>
<evidence type="ECO:0000256" key="3">
    <source>
        <dbReference type="ARBA" id="ARBA00009263"/>
    </source>
</evidence>
<dbReference type="Gene3D" id="3.40.50.720">
    <property type="entry name" value="NAD(P)-binding Rossmann-like Domain"/>
    <property type="match status" value="1"/>
</dbReference>
<feature type="domain" description="NAD(P)-binding" evidence="7">
    <location>
        <begin position="5"/>
        <end position="308"/>
    </location>
</feature>
<organism evidence="8">
    <name type="scientific">Dyadobacter sp. 676</name>
    <dbReference type="NCBI Taxonomy" id="3088362"/>
    <lineage>
        <taxon>Bacteria</taxon>
        <taxon>Pseudomonadati</taxon>
        <taxon>Bacteroidota</taxon>
        <taxon>Cytophagia</taxon>
        <taxon>Cytophagales</taxon>
        <taxon>Spirosomataceae</taxon>
        <taxon>Dyadobacter</taxon>
    </lineage>
</organism>
<reference evidence="8" key="1">
    <citation type="submission" date="2024-06" db="EMBL/GenBank/DDBJ databases">
        <title>Sequencing and assembly of the genome of Dyadobacter sp. strain 676, a symbiont of Cyamopsis tetragonoloba.</title>
        <authorList>
            <person name="Guro P."/>
            <person name="Sazanova A."/>
            <person name="Kuznetsova I."/>
            <person name="Belimov A."/>
            <person name="Safronova V."/>
        </authorList>
    </citation>
    <scope>NUCLEOTIDE SEQUENCE</scope>
    <source>
        <strain evidence="8">676</strain>
    </source>
</reference>
<protein>
    <recommendedName>
        <fullName evidence="4">GDP-mannose 4,6-dehydratase</fullName>
        <ecNumber evidence="4">4.2.1.47</ecNumber>
    </recommendedName>
</protein>
<dbReference type="GO" id="GO:0008446">
    <property type="term" value="F:GDP-mannose 4,6-dehydratase activity"/>
    <property type="evidence" value="ECO:0007669"/>
    <property type="project" value="UniProtKB-EC"/>
</dbReference>
<dbReference type="CDD" id="cd05260">
    <property type="entry name" value="GDP_MD_SDR_e"/>
    <property type="match status" value="1"/>
</dbReference>
<dbReference type="RefSeq" id="WP_353720230.1">
    <property type="nucleotide sequence ID" value="NZ_CP159289.1"/>
</dbReference>
<dbReference type="FunFam" id="3.40.50.720:FF:000924">
    <property type="entry name" value="GDP-mannose 4,6 dehydratase"/>
    <property type="match status" value="1"/>
</dbReference>
<dbReference type="Gene3D" id="3.90.25.10">
    <property type="entry name" value="UDP-galactose 4-epimerase, domain 1"/>
    <property type="match status" value="1"/>
</dbReference>
<dbReference type="PANTHER" id="PTHR43715">
    <property type="entry name" value="GDP-MANNOSE 4,6-DEHYDRATASE"/>
    <property type="match status" value="1"/>
</dbReference>
<dbReference type="EC" id="4.2.1.47" evidence="4"/>
<dbReference type="PANTHER" id="PTHR43715:SF1">
    <property type="entry name" value="GDP-MANNOSE 4,6 DEHYDRATASE"/>
    <property type="match status" value="1"/>
</dbReference>
<dbReference type="InterPro" id="IPR036291">
    <property type="entry name" value="NAD(P)-bd_dom_sf"/>
</dbReference>
<evidence type="ECO:0000313" key="8">
    <source>
        <dbReference type="EMBL" id="XCH24923.1"/>
    </source>
</evidence>
<comment type="similarity">
    <text evidence="3">Belongs to the NAD(P)-dependent epimerase/dehydratase family. GDP-mannose 4,6-dehydratase subfamily.</text>
</comment>
<dbReference type="GO" id="GO:0042351">
    <property type="term" value="P:'de novo' GDP-L-fucose biosynthetic process"/>
    <property type="evidence" value="ECO:0007669"/>
    <property type="project" value="TreeGrafter"/>
</dbReference>
<evidence type="ECO:0000256" key="1">
    <source>
        <dbReference type="ARBA" id="ARBA00000188"/>
    </source>
</evidence>
<evidence type="ECO:0000256" key="2">
    <source>
        <dbReference type="ARBA" id="ARBA00001937"/>
    </source>
</evidence>
<evidence type="ECO:0000256" key="5">
    <source>
        <dbReference type="ARBA" id="ARBA00023239"/>
    </source>
</evidence>
<comment type="cofactor">
    <cofactor evidence="2">
        <name>NADP(+)</name>
        <dbReference type="ChEBI" id="CHEBI:58349"/>
    </cofactor>
</comment>
<dbReference type="EMBL" id="CP159289">
    <property type="protein sequence ID" value="XCH24923.1"/>
    <property type="molecule type" value="Genomic_DNA"/>
</dbReference>
<dbReference type="InterPro" id="IPR016040">
    <property type="entry name" value="NAD(P)-bd_dom"/>
</dbReference>
<dbReference type="InterPro" id="IPR006368">
    <property type="entry name" value="GDP_Man_deHydtase"/>
</dbReference>
<dbReference type="Pfam" id="PF16363">
    <property type="entry name" value="GDP_Man_Dehyd"/>
    <property type="match status" value="1"/>
</dbReference>
<evidence type="ECO:0000256" key="4">
    <source>
        <dbReference type="ARBA" id="ARBA00011989"/>
    </source>
</evidence>
<evidence type="ECO:0000256" key="6">
    <source>
        <dbReference type="ARBA" id="ARBA00059383"/>
    </source>
</evidence>
<accession>A0AAU8FKM0</accession>
<gene>
    <name evidence="8" type="ORF">ABV298_00380</name>
</gene>
<dbReference type="AlphaFoldDB" id="A0AAU8FKM0"/>
<name>A0AAU8FKM0_9BACT</name>
<evidence type="ECO:0000259" key="7">
    <source>
        <dbReference type="Pfam" id="PF16363"/>
    </source>
</evidence>
<proteinExistence type="inferred from homology"/>
<dbReference type="SUPFAM" id="SSF51735">
    <property type="entry name" value="NAD(P)-binding Rossmann-fold domains"/>
    <property type="match status" value="1"/>
</dbReference>
<comment type="catalytic activity">
    <reaction evidence="1">
        <text>GDP-alpha-D-mannose = GDP-4-dehydro-alpha-D-rhamnose + H2O</text>
        <dbReference type="Rhea" id="RHEA:23820"/>
        <dbReference type="ChEBI" id="CHEBI:15377"/>
        <dbReference type="ChEBI" id="CHEBI:57527"/>
        <dbReference type="ChEBI" id="CHEBI:57964"/>
        <dbReference type="EC" id="4.2.1.47"/>
    </reaction>
</comment>